<feature type="signal peptide" evidence="1">
    <location>
        <begin position="1"/>
        <end position="26"/>
    </location>
</feature>
<dbReference type="RefSeq" id="WP_069624688.1">
    <property type="nucleotide sequence ID" value="NZ_LPWD01000408.1"/>
</dbReference>
<dbReference type="Gene3D" id="1.10.238.10">
    <property type="entry name" value="EF-hand"/>
    <property type="match status" value="1"/>
</dbReference>
<comment type="caution">
    <text evidence="3">The sequence shown here is derived from an EMBL/GenBank/DDBJ whole genome shotgun (WGS) entry which is preliminary data.</text>
</comment>
<evidence type="ECO:0000313" key="3">
    <source>
        <dbReference type="EMBL" id="ODS02127.1"/>
    </source>
</evidence>
<reference evidence="3 4" key="1">
    <citation type="journal article" date="2016" name="Environ. Microbiol.">
        <title>New Methyloceanibacter diversity from North Sea sediments includes methanotroph containing solely the soluble methane monooxygenase.</title>
        <authorList>
            <person name="Vekeman B."/>
            <person name="Kerckhof F.M."/>
            <person name="Cremers G."/>
            <person name="de Vos P."/>
            <person name="Vandamme P."/>
            <person name="Boon N."/>
            <person name="Op den Camp H.J."/>
            <person name="Heylen K."/>
        </authorList>
    </citation>
    <scope>NUCLEOTIDE SEQUENCE [LARGE SCALE GENOMIC DNA]</scope>
    <source>
        <strain evidence="3 4">R-67177</strain>
    </source>
</reference>
<dbReference type="SUPFAM" id="SSF47473">
    <property type="entry name" value="EF-hand"/>
    <property type="match status" value="1"/>
</dbReference>
<organism evidence="3 4">
    <name type="scientific">Methyloceanibacter marginalis</name>
    <dbReference type="NCBI Taxonomy" id="1774971"/>
    <lineage>
        <taxon>Bacteria</taxon>
        <taxon>Pseudomonadati</taxon>
        <taxon>Pseudomonadota</taxon>
        <taxon>Alphaproteobacteria</taxon>
        <taxon>Hyphomicrobiales</taxon>
        <taxon>Hyphomicrobiaceae</taxon>
        <taxon>Methyloceanibacter</taxon>
    </lineage>
</organism>
<dbReference type="OrthoDB" id="8450861at2"/>
<dbReference type="Proteomes" id="UP000095042">
    <property type="component" value="Unassembled WGS sequence"/>
</dbReference>
<evidence type="ECO:0000313" key="4">
    <source>
        <dbReference type="Proteomes" id="UP000095042"/>
    </source>
</evidence>
<evidence type="ECO:0000259" key="2">
    <source>
        <dbReference type="Pfam" id="PF13202"/>
    </source>
</evidence>
<keyword evidence="1" id="KW-0732">Signal</keyword>
<dbReference type="Pfam" id="PF13202">
    <property type="entry name" value="EF-hand_5"/>
    <property type="match status" value="1"/>
</dbReference>
<sequence length="118" mass="12507">MTKYWAAFISAAFVSALLLSGTPAVAASWADGFKACDADGSGTISRVEWNSCESKVGDPTMNPTFTMMDKDTNNSIDQAEWAGGAKQKTAIGNNCKEAEGSWCPCQNNPDDPACQQSN</sequence>
<protein>
    <recommendedName>
        <fullName evidence="2">EF-hand domain-containing protein</fullName>
    </recommendedName>
</protein>
<feature type="domain" description="EF-hand" evidence="2">
    <location>
        <begin position="31"/>
        <end position="51"/>
    </location>
</feature>
<gene>
    <name evidence="3" type="ORF">AUC71_17080</name>
</gene>
<name>A0A1E3WAK6_9HYPH</name>
<accession>A0A1E3WAK6</accession>
<dbReference type="InterPro" id="IPR011992">
    <property type="entry name" value="EF-hand-dom_pair"/>
</dbReference>
<proteinExistence type="predicted"/>
<dbReference type="AlphaFoldDB" id="A0A1E3WAK6"/>
<dbReference type="InterPro" id="IPR002048">
    <property type="entry name" value="EF_hand_dom"/>
</dbReference>
<dbReference type="EMBL" id="LPWD01000408">
    <property type="protein sequence ID" value="ODS02127.1"/>
    <property type="molecule type" value="Genomic_DNA"/>
</dbReference>
<feature type="chain" id="PRO_5009139146" description="EF-hand domain-containing protein" evidence="1">
    <location>
        <begin position="27"/>
        <end position="118"/>
    </location>
</feature>
<dbReference type="PROSITE" id="PS00018">
    <property type="entry name" value="EF_HAND_1"/>
    <property type="match status" value="2"/>
</dbReference>
<keyword evidence="4" id="KW-1185">Reference proteome</keyword>
<evidence type="ECO:0000256" key="1">
    <source>
        <dbReference type="SAM" id="SignalP"/>
    </source>
</evidence>
<dbReference type="InterPro" id="IPR018247">
    <property type="entry name" value="EF_Hand_1_Ca_BS"/>
</dbReference>